<evidence type="ECO:0000313" key="2">
    <source>
        <dbReference type="EMBL" id="OKH18981.1"/>
    </source>
</evidence>
<comment type="caution">
    <text evidence="2">The sequence shown here is derived from an EMBL/GenBank/DDBJ whole genome shotgun (WGS) entry which is preliminary data.</text>
</comment>
<dbReference type="Proteomes" id="UP000186868">
    <property type="component" value="Unassembled WGS sequence"/>
</dbReference>
<sequence length="534" mass="60987">MISQDFLKAIAPDRGISDSELEALLLAIEGHSTSDIAKQLGIREEAVRKRLGEVYKKFHITGFGPGKLAKLQQLLVSLYQEHQMRSREQREPGEKNARSYQDWEEVPTVSAFYGRTQELAALEQWIVKDRCRLVALLGIGGIGKTTLTAKLVKQIQGEFQFIIWRSLRRTPPINEFLDDLLLCFPHQKTDIPSNTDSKISRAIEQLRSSRCLLILDDVEAILNKGIAGHYREGYESYGELIRRLGEKPHQSCILILSLEKPKEVALLERENLPARSLQLSGLKAPEAREILKSKGLPEDSEWDTLIKLYRGNPLALKIIATTIQEFFAGSVTEFLQYNTLVIGDISDFLEQQFDRLSELEKDIMYCLAIAQEPISLPKLREQFFLPVSPSGLLEALESLRQRSLIEKGQDSATGFTLQPVIMEFVTNRLVEQVCEEIATQKLDKIQLLRNQILFEIPAQNTLKNLETRPIVTRIKNRLFTMFRNEKLIEAKLSEIQSLLQDKSPLEIGYVDNNVRYLLEQFKSKLTSPLKEEQL</sequence>
<dbReference type="Gene3D" id="1.10.10.10">
    <property type="entry name" value="Winged helix-like DNA-binding domain superfamily/Winged helix DNA-binding domain"/>
    <property type="match status" value="1"/>
</dbReference>
<reference evidence="2 3" key="1">
    <citation type="submission" date="2016-11" db="EMBL/GenBank/DDBJ databases">
        <title>Draft Genome Sequences of Nine Cyanobacterial Strains from Diverse Habitats.</title>
        <authorList>
            <person name="Zhu T."/>
            <person name="Hou S."/>
            <person name="Lu X."/>
            <person name="Hess W.R."/>
        </authorList>
    </citation>
    <scope>NUCLEOTIDE SEQUENCE [LARGE SCALE GENOMIC DNA]</scope>
    <source>
        <strain evidence="2 3">NIES-593</strain>
    </source>
</reference>
<dbReference type="GO" id="GO:0006952">
    <property type="term" value="P:defense response"/>
    <property type="evidence" value="ECO:0007669"/>
    <property type="project" value="InterPro"/>
</dbReference>
<dbReference type="GO" id="GO:0003677">
    <property type="term" value="F:DNA binding"/>
    <property type="evidence" value="ECO:0007669"/>
    <property type="project" value="InterPro"/>
</dbReference>
<dbReference type="PANTHER" id="PTHR11017:SF573">
    <property type="entry name" value="ADP-RIBOSYL CYCLASE_CYCLIC ADP-RIBOSE HYDROLASE"/>
    <property type="match status" value="1"/>
</dbReference>
<dbReference type="SUPFAM" id="SSF46894">
    <property type="entry name" value="C-terminal effector domain of the bipartite response regulators"/>
    <property type="match status" value="1"/>
</dbReference>
<dbReference type="InterPro" id="IPR016032">
    <property type="entry name" value="Sig_transdc_resp-reg_C-effctor"/>
</dbReference>
<dbReference type="GO" id="GO:0043531">
    <property type="term" value="F:ADP binding"/>
    <property type="evidence" value="ECO:0007669"/>
    <property type="project" value="InterPro"/>
</dbReference>
<protein>
    <recommendedName>
        <fullName evidence="1">NB-ARC domain-containing protein</fullName>
    </recommendedName>
</protein>
<dbReference type="InterPro" id="IPR027417">
    <property type="entry name" value="P-loop_NTPase"/>
</dbReference>
<dbReference type="InterPro" id="IPR044974">
    <property type="entry name" value="Disease_R_plants"/>
</dbReference>
<proteinExistence type="predicted"/>
<keyword evidence="3" id="KW-1185">Reference proteome</keyword>
<gene>
    <name evidence="2" type="ORF">NIES593_21495</name>
</gene>
<evidence type="ECO:0000313" key="3">
    <source>
        <dbReference type="Proteomes" id="UP000186868"/>
    </source>
</evidence>
<dbReference type="STRING" id="1921803.NIES593_21495"/>
<dbReference type="Gene3D" id="3.40.50.300">
    <property type="entry name" value="P-loop containing nucleotide triphosphate hydrolases"/>
    <property type="match status" value="1"/>
</dbReference>
<dbReference type="InterPro" id="IPR002182">
    <property type="entry name" value="NB-ARC"/>
</dbReference>
<dbReference type="PRINTS" id="PR00364">
    <property type="entry name" value="DISEASERSIST"/>
</dbReference>
<dbReference type="EMBL" id="MRCB01000044">
    <property type="protein sequence ID" value="OKH18981.1"/>
    <property type="molecule type" value="Genomic_DNA"/>
</dbReference>
<organism evidence="2 3">
    <name type="scientific">Hydrococcus rivularis NIES-593</name>
    <dbReference type="NCBI Taxonomy" id="1921803"/>
    <lineage>
        <taxon>Bacteria</taxon>
        <taxon>Bacillati</taxon>
        <taxon>Cyanobacteriota</taxon>
        <taxon>Cyanophyceae</taxon>
        <taxon>Pleurocapsales</taxon>
        <taxon>Hydrococcaceae</taxon>
        <taxon>Hydrococcus</taxon>
    </lineage>
</organism>
<dbReference type="AlphaFoldDB" id="A0A1U7H800"/>
<accession>A0A1U7H800</accession>
<name>A0A1U7H800_9CYAN</name>
<dbReference type="PANTHER" id="PTHR11017">
    <property type="entry name" value="LEUCINE-RICH REPEAT-CONTAINING PROTEIN"/>
    <property type="match status" value="1"/>
</dbReference>
<dbReference type="GO" id="GO:0006355">
    <property type="term" value="P:regulation of DNA-templated transcription"/>
    <property type="evidence" value="ECO:0007669"/>
    <property type="project" value="InterPro"/>
</dbReference>
<evidence type="ECO:0000259" key="1">
    <source>
        <dbReference type="Pfam" id="PF00931"/>
    </source>
</evidence>
<dbReference type="InterPro" id="IPR036388">
    <property type="entry name" value="WH-like_DNA-bd_sf"/>
</dbReference>
<feature type="domain" description="NB-ARC" evidence="1">
    <location>
        <begin position="117"/>
        <end position="218"/>
    </location>
</feature>
<dbReference type="Pfam" id="PF00931">
    <property type="entry name" value="NB-ARC"/>
    <property type="match status" value="1"/>
</dbReference>
<dbReference type="OrthoDB" id="434800at2"/>
<dbReference type="SUPFAM" id="SSF52540">
    <property type="entry name" value="P-loop containing nucleoside triphosphate hydrolases"/>
    <property type="match status" value="1"/>
</dbReference>